<dbReference type="InterPro" id="IPR023753">
    <property type="entry name" value="FAD/NAD-binding_dom"/>
</dbReference>
<keyword evidence="2 6" id="KW-0274">FAD</keyword>
<comment type="similarity">
    <text evidence="6">Belongs to the class-II pyridine nucleotide-disulfide oxidoreductase family.</text>
</comment>
<comment type="subunit">
    <text evidence="6">Homodimer.</text>
</comment>
<evidence type="ECO:0000313" key="9">
    <source>
        <dbReference type="EMBL" id="RZD13884.1"/>
    </source>
</evidence>
<dbReference type="GO" id="GO:0004791">
    <property type="term" value="F:thioredoxin-disulfide reductase (NADPH) activity"/>
    <property type="evidence" value="ECO:0007669"/>
    <property type="project" value="UniProtKB-UniRule"/>
</dbReference>
<dbReference type="NCBIfam" id="TIGR01292">
    <property type="entry name" value="TRX_reduct"/>
    <property type="match status" value="1"/>
</dbReference>
<keyword evidence="4" id="KW-1015">Disulfide bond</keyword>
<protein>
    <recommendedName>
        <fullName evidence="6">Thioredoxin reductase</fullName>
        <ecNumber evidence="6">1.8.1.9</ecNumber>
    </recommendedName>
</protein>
<evidence type="ECO:0000256" key="2">
    <source>
        <dbReference type="ARBA" id="ARBA00022827"/>
    </source>
</evidence>
<dbReference type="PROSITE" id="PS00573">
    <property type="entry name" value="PYRIDINE_REDOX_2"/>
    <property type="match status" value="1"/>
</dbReference>
<name>A0A519B9J3_9DELT</name>
<dbReference type="InterPro" id="IPR050097">
    <property type="entry name" value="Ferredoxin-NADP_redctase_2"/>
</dbReference>
<accession>A0A519B9J3</accession>
<dbReference type="PRINTS" id="PR00469">
    <property type="entry name" value="PNDRDTASEII"/>
</dbReference>
<dbReference type="Pfam" id="PF07992">
    <property type="entry name" value="Pyr_redox_2"/>
    <property type="match status" value="1"/>
</dbReference>
<keyword evidence="3 6" id="KW-0560">Oxidoreductase</keyword>
<dbReference type="PANTHER" id="PTHR48105">
    <property type="entry name" value="THIOREDOXIN REDUCTASE 1-RELATED-RELATED"/>
    <property type="match status" value="1"/>
</dbReference>
<dbReference type="GO" id="GO:0019430">
    <property type="term" value="P:removal of superoxide radicals"/>
    <property type="evidence" value="ECO:0007669"/>
    <property type="project" value="UniProtKB-UniRule"/>
</dbReference>
<dbReference type="InterPro" id="IPR005982">
    <property type="entry name" value="Thioredox_Rdtase"/>
</dbReference>
<dbReference type="InterPro" id="IPR008255">
    <property type="entry name" value="Pyr_nucl-diS_OxRdtase_2_AS"/>
</dbReference>
<evidence type="ECO:0000256" key="5">
    <source>
        <dbReference type="ARBA" id="ARBA00023284"/>
    </source>
</evidence>
<evidence type="ECO:0000256" key="4">
    <source>
        <dbReference type="ARBA" id="ARBA00023157"/>
    </source>
</evidence>
<sequence>MIYDLVIIGGGPAGLSAAIYGLRARLNLILIEKMAVGGQIALSDNIENYPGFPSLSGVELMQKFEEHAKGLGLNIIYDEIKDITDAGEYKIIRGVDGTYQSKTVIITVGASPKRLNIPGEREFTGRGVSYCATCDGPFFKDEDIAVIGGGDTAVKEANYLTKIVKSTVLIHRRKELRAEKIIQERLHNAENVILKLEHIPVSINGIKTVESVTIENVKTKERTTVPVKGVFIFIGIIPQTSFLKNLEKDENGFIKTDHYTLMTSMPGVFCAGDAHSKKLLQVATAVGEGALAATSAIEFVCGVC</sequence>
<keyword evidence="7" id="KW-0521">NADP</keyword>
<evidence type="ECO:0000256" key="6">
    <source>
        <dbReference type="RuleBase" id="RU003880"/>
    </source>
</evidence>
<evidence type="ECO:0000256" key="1">
    <source>
        <dbReference type="ARBA" id="ARBA00022630"/>
    </source>
</evidence>
<gene>
    <name evidence="9" type="primary">trxB</name>
    <name evidence="9" type="ORF">EVJ47_08885</name>
</gene>
<dbReference type="InterPro" id="IPR036188">
    <property type="entry name" value="FAD/NAD-bd_sf"/>
</dbReference>
<proteinExistence type="inferred from homology"/>
<dbReference type="EMBL" id="SGBD01000006">
    <property type="protein sequence ID" value="RZD13884.1"/>
    <property type="molecule type" value="Genomic_DNA"/>
</dbReference>
<dbReference type="Proteomes" id="UP000320813">
    <property type="component" value="Unassembled WGS sequence"/>
</dbReference>
<evidence type="ECO:0000256" key="7">
    <source>
        <dbReference type="RuleBase" id="RU003881"/>
    </source>
</evidence>
<dbReference type="EC" id="1.8.1.9" evidence="6"/>
<dbReference type="PRINTS" id="PR00368">
    <property type="entry name" value="FADPNR"/>
</dbReference>
<keyword evidence="1 6" id="KW-0285">Flavoprotein</keyword>
<dbReference type="SUPFAM" id="SSF51905">
    <property type="entry name" value="FAD/NAD(P)-binding domain"/>
    <property type="match status" value="1"/>
</dbReference>
<evidence type="ECO:0000256" key="3">
    <source>
        <dbReference type="ARBA" id="ARBA00023002"/>
    </source>
</evidence>
<dbReference type="GO" id="GO:0005737">
    <property type="term" value="C:cytoplasm"/>
    <property type="evidence" value="ECO:0007669"/>
    <property type="project" value="InterPro"/>
</dbReference>
<comment type="caution">
    <text evidence="9">The sequence shown here is derived from an EMBL/GenBank/DDBJ whole genome shotgun (WGS) entry which is preliminary data.</text>
</comment>
<organism evidence="9 10">
    <name type="scientific">Candidatus Acidulodesulfobacterium ferriphilum</name>
    <dbReference type="NCBI Taxonomy" id="2597223"/>
    <lineage>
        <taxon>Bacteria</taxon>
        <taxon>Deltaproteobacteria</taxon>
        <taxon>Candidatus Acidulodesulfobacterales</taxon>
        <taxon>Candidatus Acidulodesulfobacterium</taxon>
    </lineage>
</organism>
<dbReference type="Gene3D" id="3.50.50.60">
    <property type="entry name" value="FAD/NAD(P)-binding domain"/>
    <property type="match status" value="2"/>
</dbReference>
<feature type="domain" description="FAD/NAD(P)-binding" evidence="8">
    <location>
        <begin position="3"/>
        <end position="289"/>
    </location>
</feature>
<keyword evidence="5 6" id="KW-0676">Redox-active center</keyword>
<dbReference type="AlphaFoldDB" id="A0A519B9J3"/>
<reference evidence="9 10" key="1">
    <citation type="submission" date="2019-01" db="EMBL/GenBank/DDBJ databases">
        <title>Insights into ecological role of a new deltaproteobacterial order Candidatus Sinidesulfobacterales (Sva0485) by metagenomics and metatranscriptomics.</title>
        <authorList>
            <person name="Tan S."/>
            <person name="Liu J."/>
            <person name="Fang Y."/>
            <person name="Hedlund B.P."/>
            <person name="Lian Z.H."/>
            <person name="Huang L.Y."/>
            <person name="Li J.T."/>
            <person name="Huang L.N."/>
            <person name="Li W.J."/>
            <person name="Jiang H.C."/>
            <person name="Dong H.L."/>
            <person name="Shu W.S."/>
        </authorList>
    </citation>
    <scope>NUCLEOTIDE SEQUENCE [LARGE SCALE GENOMIC DNA]</scope>
    <source>
        <strain evidence="9">AP3</strain>
    </source>
</reference>
<comment type="cofactor">
    <cofactor evidence="7">
        <name>FAD</name>
        <dbReference type="ChEBI" id="CHEBI:57692"/>
    </cofactor>
    <text evidence="7">Binds 1 FAD per subunit.</text>
</comment>
<comment type="catalytic activity">
    <reaction evidence="6">
        <text>[thioredoxin]-dithiol + NADP(+) = [thioredoxin]-disulfide + NADPH + H(+)</text>
        <dbReference type="Rhea" id="RHEA:20345"/>
        <dbReference type="Rhea" id="RHEA-COMP:10698"/>
        <dbReference type="Rhea" id="RHEA-COMP:10700"/>
        <dbReference type="ChEBI" id="CHEBI:15378"/>
        <dbReference type="ChEBI" id="CHEBI:29950"/>
        <dbReference type="ChEBI" id="CHEBI:50058"/>
        <dbReference type="ChEBI" id="CHEBI:57783"/>
        <dbReference type="ChEBI" id="CHEBI:58349"/>
        <dbReference type="EC" id="1.8.1.9"/>
    </reaction>
</comment>
<evidence type="ECO:0000313" key="10">
    <source>
        <dbReference type="Proteomes" id="UP000320813"/>
    </source>
</evidence>
<evidence type="ECO:0000259" key="8">
    <source>
        <dbReference type="Pfam" id="PF07992"/>
    </source>
</evidence>